<dbReference type="CDD" id="cd07890">
    <property type="entry name" value="CYTH-like_AC_IV-like"/>
    <property type="match status" value="1"/>
</dbReference>
<feature type="coiled-coil region" evidence="1">
    <location>
        <begin position="6"/>
        <end position="33"/>
    </location>
</feature>
<reference evidence="4" key="1">
    <citation type="journal article" date="2019" name="Int. J. Syst. Evol. Microbiol.">
        <title>The Global Catalogue of Microorganisms (GCM) 10K type strain sequencing project: providing services to taxonomists for standard genome sequencing and annotation.</title>
        <authorList>
            <consortium name="The Broad Institute Genomics Platform"/>
            <consortium name="The Broad Institute Genome Sequencing Center for Infectious Disease"/>
            <person name="Wu L."/>
            <person name="Ma J."/>
        </authorList>
    </citation>
    <scope>NUCLEOTIDE SEQUENCE [LARGE SCALE GENOMIC DNA]</scope>
    <source>
        <strain evidence="4">JCM 1405</strain>
    </source>
</reference>
<evidence type="ECO:0000256" key="1">
    <source>
        <dbReference type="SAM" id="Coils"/>
    </source>
</evidence>
<organism evidence="3 4">
    <name type="scientific">Clostridium malenominatum</name>
    <dbReference type="NCBI Taxonomy" id="1539"/>
    <lineage>
        <taxon>Bacteria</taxon>
        <taxon>Bacillati</taxon>
        <taxon>Bacillota</taxon>
        <taxon>Clostridia</taxon>
        <taxon>Eubacteriales</taxon>
        <taxon>Clostridiaceae</taxon>
        <taxon>Clostridium</taxon>
    </lineage>
</organism>
<dbReference type="InterPro" id="IPR023577">
    <property type="entry name" value="CYTH_domain"/>
</dbReference>
<dbReference type="PROSITE" id="PS51707">
    <property type="entry name" value="CYTH"/>
    <property type="match status" value="1"/>
</dbReference>
<sequence length="181" mass="21498">MKELEVKILTIDLEDIRQKIKDLNCAKVKEENQINNLYDFKDKSLLKEHGYARIRIVEDLLHYETKYYMTVKKLLNSDKFKVMEENEVLISNPDEGDKIFKALGLELTQCIKKYRESYKYNNSLIEIDINDKSFCPFPYIEIESPNEEELEEVVLKLGYTMDDTTSKSIYELIKLFKSKEQ</sequence>
<dbReference type="Proteomes" id="UP001500339">
    <property type="component" value="Unassembled WGS sequence"/>
</dbReference>
<keyword evidence="1" id="KW-0175">Coiled coil</keyword>
<accession>A0ABP3UDZ6</accession>
<evidence type="ECO:0000313" key="4">
    <source>
        <dbReference type="Proteomes" id="UP001500339"/>
    </source>
</evidence>
<evidence type="ECO:0000259" key="2">
    <source>
        <dbReference type="PROSITE" id="PS51707"/>
    </source>
</evidence>
<keyword evidence="4" id="KW-1185">Reference proteome</keyword>
<dbReference type="InterPro" id="IPR033469">
    <property type="entry name" value="CYTH-like_dom_sf"/>
</dbReference>
<evidence type="ECO:0000313" key="3">
    <source>
        <dbReference type="EMBL" id="GAA0728073.1"/>
    </source>
</evidence>
<name>A0ABP3UDZ6_9CLOT</name>
<dbReference type="EMBL" id="BAAACF010000003">
    <property type="protein sequence ID" value="GAA0728073.1"/>
    <property type="molecule type" value="Genomic_DNA"/>
</dbReference>
<feature type="domain" description="CYTH" evidence="2">
    <location>
        <begin position="1"/>
        <end position="175"/>
    </location>
</feature>
<dbReference type="PANTHER" id="PTHR21028">
    <property type="entry name" value="SI:CH211-156B7.4"/>
    <property type="match status" value="1"/>
</dbReference>
<dbReference type="Pfam" id="PF01928">
    <property type="entry name" value="CYTH"/>
    <property type="match status" value="1"/>
</dbReference>
<dbReference type="InterPro" id="IPR008173">
    <property type="entry name" value="Adenylyl_cyclase_CyaB"/>
</dbReference>
<protein>
    <submittedName>
        <fullName evidence="3">CYTH domain-containing protein</fullName>
    </submittedName>
</protein>
<dbReference type="SMART" id="SM01118">
    <property type="entry name" value="CYTH"/>
    <property type="match status" value="1"/>
</dbReference>
<gene>
    <name evidence="3" type="ORF">GCM10008905_26460</name>
</gene>
<comment type="caution">
    <text evidence="3">The sequence shown here is derived from an EMBL/GenBank/DDBJ whole genome shotgun (WGS) entry which is preliminary data.</text>
</comment>
<proteinExistence type="predicted"/>
<dbReference type="Gene3D" id="2.40.320.10">
    <property type="entry name" value="Hypothetical Protein Pfu-838710-001"/>
    <property type="match status" value="1"/>
</dbReference>
<dbReference type="RefSeq" id="WP_343770388.1">
    <property type="nucleotide sequence ID" value="NZ_BAAACF010000003.1"/>
</dbReference>
<dbReference type="SUPFAM" id="SSF55154">
    <property type="entry name" value="CYTH-like phosphatases"/>
    <property type="match status" value="1"/>
</dbReference>
<dbReference type="PANTHER" id="PTHR21028:SF2">
    <property type="entry name" value="CYTH DOMAIN-CONTAINING PROTEIN"/>
    <property type="match status" value="1"/>
</dbReference>